<dbReference type="EMBL" id="KE346039">
    <property type="protein sequence ID" value="EXC24955.1"/>
    <property type="molecule type" value="Genomic_DNA"/>
</dbReference>
<dbReference type="AlphaFoldDB" id="W9S3U7"/>
<keyword evidence="1" id="KW-0812">Transmembrane</keyword>
<keyword evidence="1" id="KW-1133">Transmembrane helix</keyword>
<feature type="transmembrane region" description="Helical" evidence="1">
    <location>
        <begin position="262"/>
        <end position="283"/>
    </location>
</feature>
<accession>W9S3U7</accession>
<evidence type="ECO:0000313" key="3">
    <source>
        <dbReference type="Proteomes" id="UP000030645"/>
    </source>
</evidence>
<dbReference type="Proteomes" id="UP000030645">
    <property type="component" value="Unassembled WGS sequence"/>
</dbReference>
<reference evidence="3" key="1">
    <citation type="submission" date="2013-01" db="EMBL/GenBank/DDBJ databases">
        <title>Draft Genome Sequence of a Mulberry Tree, Morus notabilis C.K. Schneid.</title>
        <authorList>
            <person name="He N."/>
            <person name="Zhao S."/>
        </authorList>
    </citation>
    <scope>NUCLEOTIDE SEQUENCE</scope>
</reference>
<keyword evidence="1" id="KW-0472">Membrane</keyword>
<organism evidence="2 3">
    <name type="scientific">Morus notabilis</name>
    <dbReference type="NCBI Taxonomy" id="981085"/>
    <lineage>
        <taxon>Eukaryota</taxon>
        <taxon>Viridiplantae</taxon>
        <taxon>Streptophyta</taxon>
        <taxon>Embryophyta</taxon>
        <taxon>Tracheophyta</taxon>
        <taxon>Spermatophyta</taxon>
        <taxon>Magnoliopsida</taxon>
        <taxon>eudicotyledons</taxon>
        <taxon>Gunneridae</taxon>
        <taxon>Pentapetalae</taxon>
        <taxon>rosids</taxon>
        <taxon>fabids</taxon>
        <taxon>Rosales</taxon>
        <taxon>Moraceae</taxon>
        <taxon>Moreae</taxon>
        <taxon>Morus</taxon>
    </lineage>
</organism>
<evidence type="ECO:0000313" key="2">
    <source>
        <dbReference type="EMBL" id="EXC24955.1"/>
    </source>
</evidence>
<keyword evidence="3" id="KW-1185">Reference proteome</keyword>
<protein>
    <submittedName>
        <fullName evidence="2">Uncharacterized protein</fullName>
    </submittedName>
</protein>
<evidence type="ECO:0000256" key="1">
    <source>
        <dbReference type="SAM" id="Phobius"/>
    </source>
</evidence>
<gene>
    <name evidence="2" type="ORF">L484_009241</name>
</gene>
<proteinExistence type="predicted"/>
<sequence length="285" mass="30886">MANCTGDSCVPPENTYIEELIYEAISGWVSYLHIKKSSRGELRTSCDHLASLSSDLAHIPKPHTPCQVTQMTMCCVYAARGFSVAGLLTSTIKNIVARQTTALNLSTALKGPLAAALQRKIQTSSSCSAVQSFDNKEDKSCPIKTNPSQTNKSCNEEITFLNRKCKCGKTADLKISESKENPNKLIYCCPKKGDGCNFLAMWERDDPACSIVGGSSSKQEICLNFKNDAAPIPDIGARAPTSNPRIIERIVALEANVAAGKMLVLFNLLVVFLGLFVMVCVLVKI</sequence>
<name>W9S3U7_9ROSA</name>